<name>A0A6G1BS64_9ORYZ</name>
<comment type="caution">
    <text evidence="1">The sequence shown here is derived from an EMBL/GenBank/DDBJ whole genome shotgun (WGS) entry which is preliminary data.</text>
</comment>
<gene>
    <name evidence="1" type="ORF">E2562_003786</name>
</gene>
<sequence length="65" mass="7016">MEWWEAVRGGTAVGRRGKRTAITWCGCGSLDQARPGLVDALVAVMEAAAADGVWQRRMWPVSSAL</sequence>
<dbReference type="AlphaFoldDB" id="A0A6G1BS64"/>
<dbReference type="EMBL" id="SPHZ02000011">
    <property type="protein sequence ID" value="KAF0890577.1"/>
    <property type="molecule type" value="Genomic_DNA"/>
</dbReference>
<reference evidence="1 2" key="1">
    <citation type="submission" date="2019-11" db="EMBL/GenBank/DDBJ databases">
        <title>Whole genome sequence of Oryza granulata.</title>
        <authorList>
            <person name="Li W."/>
        </authorList>
    </citation>
    <scope>NUCLEOTIDE SEQUENCE [LARGE SCALE GENOMIC DNA]</scope>
    <source>
        <strain evidence="2">cv. Menghai</strain>
        <tissue evidence="1">Leaf</tissue>
    </source>
</reference>
<evidence type="ECO:0000313" key="1">
    <source>
        <dbReference type="EMBL" id="KAF0890577.1"/>
    </source>
</evidence>
<dbReference type="Proteomes" id="UP000479710">
    <property type="component" value="Unassembled WGS sequence"/>
</dbReference>
<evidence type="ECO:0000313" key="2">
    <source>
        <dbReference type="Proteomes" id="UP000479710"/>
    </source>
</evidence>
<accession>A0A6G1BS64</accession>
<keyword evidence="2" id="KW-1185">Reference proteome</keyword>
<protein>
    <submittedName>
        <fullName evidence="1">Uncharacterized protein</fullName>
    </submittedName>
</protein>
<proteinExistence type="predicted"/>
<organism evidence="1 2">
    <name type="scientific">Oryza meyeriana var. granulata</name>
    <dbReference type="NCBI Taxonomy" id="110450"/>
    <lineage>
        <taxon>Eukaryota</taxon>
        <taxon>Viridiplantae</taxon>
        <taxon>Streptophyta</taxon>
        <taxon>Embryophyta</taxon>
        <taxon>Tracheophyta</taxon>
        <taxon>Spermatophyta</taxon>
        <taxon>Magnoliopsida</taxon>
        <taxon>Liliopsida</taxon>
        <taxon>Poales</taxon>
        <taxon>Poaceae</taxon>
        <taxon>BOP clade</taxon>
        <taxon>Oryzoideae</taxon>
        <taxon>Oryzeae</taxon>
        <taxon>Oryzinae</taxon>
        <taxon>Oryza</taxon>
        <taxon>Oryza meyeriana</taxon>
    </lineage>
</organism>